<dbReference type="OrthoDB" id="10319502at2759"/>
<dbReference type="AlphaFoldDB" id="A0A7J6L0U4"/>
<name>A0A7J6L0U4_PEROL</name>
<proteinExistence type="predicted"/>
<reference evidence="2 3" key="1">
    <citation type="submission" date="2020-04" db="EMBL/GenBank/DDBJ databases">
        <title>Perkinsus olseni comparative genomics.</title>
        <authorList>
            <person name="Bogema D.R."/>
        </authorList>
    </citation>
    <scope>NUCLEOTIDE SEQUENCE [LARGE SCALE GENOMIC DNA]</scope>
    <source>
        <strain evidence="2">ATCC PRA-179</strain>
    </source>
</reference>
<evidence type="ECO:0000313" key="3">
    <source>
        <dbReference type="Proteomes" id="UP000570595"/>
    </source>
</evidence>
<evidence type="ECO:0000256" key="1">
    <source>
        <dbReference type="SAM" id="MobiDB-lite"/>
    </source>
</evidence>
<dbReference type="EMBL" id="JABAHT010000683">
    <property type="protein sequence ID" value="KAF4652802.1"/>
    <property type="molecule type" value="Genomic_DNA"/>
</dbReference>
<sequence>MLFASVHLSIIVVESTWAMRLGGHLTHWARAGLLLTGLILGTSVESATARGGRRGVLDASPEDLPPGTYTSAGVPRCMRFLSPVHLNITYNDNKCRATMSVGNRSAGANKPYSVTEFTAASMGEDLLRSCGLAKCYQFDVTLQRAILPYVWDRSGKIWEQGTHRMALCTANTSTTEEPRLKLYFDAARRSKGGPFEELSWPVPLARVERETSNTEEPSTSSGFRRSDSTPVRDRVVSEGASKQAGRGDSLIANGFYYRFPADETAVSMTVETKTDGIQYATIKSFVNGIHPMTLKDSELVPDSTPGCFRLKPAEGMPASILRFCLDGTGSIDVRGGRVEYKLIPLDVLDSGLSFLDLSFPDQEDSNYYDPNLAYFEPSSP</sequence>
<feature type="compositionally biased region" description="Basic and acidic residues" evidence="1">
    <location>
        <begin position="224"/>
        <end position="236"/>
    </location>
</feature>
<accession>A0A7J6L0U4</accession>
<dbReference type="Proteomes" id="UP000570595">
    <property type="component" value="Unassembled WGS sequence"/>
</dbReference>
<gene>
    <name evidence="2" type="ORF">FOZ61_009405</name>
</gene>
<comment type="caution">
    <text evidence="2">The sequence shown here is derived from an EMBL/GenBank/DDBJ whole genome shotgun (WGS) entry which is preliminary data.</text>
</comment>
<organism evidence="2 3">
    <name type="scientific">Perkinsus olseni</name>
    <name type="common">Perkinsus atlanticus</name>
    <dbReference type="NCBI Taxonomy" id="32597"/>
    <lineage>
        <taxon>Eukaryota</taxon>
        <taxon>Sar</taxon>
        <taxon>Alveolata</taxon>
        <taxon>Perkinsozoa</taxon>
        <taxon>Perkinsea</taxon>
        <taxon>Perkinsida</taxon>
        <taxon>Perkinsidae</taxon>
        <taxon>Perkinsus</taxon>
    </lineage>
</organism>
<protein>
    <submittedName>
        <fullName evidence="2">Uncharacterized protein</fullName>
    </submittedName>
</protein>
<evidence type="ECO:0000313" key="2">
    <source>
        <dbReference type="EMBL" id="KAF4652802.1"/>
    </source>
</evidence>
<feature type="region of interest" description="Disordered" evidence="1">
    <location>
        <begin position="206"/>
        <end position="243"/>
    </location>
</feature>